<dbReference type="Proteomes" id="UP000024816">
    <property type="component" value="Unassembled WGS sequence"/>
</dbReference>
<dbReference type="PATRIC" id="fig|1280952.3.peg.1053"/>
<keyword evidence="5 11" id="KW-0812">Transmembrane</keyword>
<dbReference type="PANTHER" id="PTHR11410">
    <property type="entry name" value="ATP SYNTHASE SUBUNIT A"/>
    <property type="match status" value="1"/>
</dbReference>
<evidence type="ECO:0000256" key="7">
    <source>
        <dbReference type="ARBA" id="ARBA00022989"/>
    </source>
</evidence>
<dbReference type="Gene3D" id="1.20.120.220">
    <property type="entry name" value="ATP synthase, F0 complex, subunit A"/>
    <property type="match status" value="1"/>
</dbReference>
<keyword evidence="9 11" id="KW-0472">Membrane</keyword>
<dbReference type="InterPro" id="IPR035908">
    <property type="entry name" value="F0_ATP_A_sf"/>
</dbReference>
<name>A0A059FG85_9PROT</name>
<evidence type="ECO:0000256" key="12">
    <source>
        <dbReference type="RuleBase" id="RU000483"/>
    </source>
</evidence>
<evidence type="ECO:0000256" key="1">
    <source>
        <dbReference type="ARBA" id="ARBA00004141"/>
    </source>
</evidence>
<comment type="similarity">
    <text evidence="2 11 12">Belongs to the ATPase A chain family.</text>
</comment>
<dbReference type="STRING" id="1280952.HJA_05312"/>
<comment type="caution">
    <text evidence="13">The sequence shown here is derived from an EMBL/GenBank/DDBJ whole genome shotgun (WGS) entry which is preliminary data.</text>
</comment>
<dbReference type="CDD" id="cd00310">
    <property type="entry name" value="ATP-synt_Fo_a_6"/>
    <property type="match status" value="1"/>
</dbReference>
<gene>
    <name evidence="11" type="primary">atpB</name>
    <name evidence="13" type="ORF">HJA_05312</name>
</gene>
<evidence type="ECO:0000256" key="11">
    <source>
        <dbReference type="HAMAP-Rule" id="MF_01393"/>
    </source>
</evidence>
<feature type="transmembrane region" description="Helical" evidence="11">
    <location>
        <begin position="39"/>
        <end position="60"/>
    </location>
</feature>
<dbReference type="PRINTS" id="PR00123">
    <property type="entry name" value="ATPASEA"/>
</dbReference>
<evidence type="ECO:0000313" key="14">
    <source>
        <dbReference type="Proteomes" id="UP000024816"/>
    </source>
</evidence>
<evidence type="ECO:0000256" key="5">
    <source>
        <dbReference type="ARBA" id="ARBA00022692"/>
    </source>
</evidence>
<dbReference type="Pfam" id="PF00119">
    <property type="entry name" value="ATP-synt_A"/>
    <property type="match status" value="1"/>
</dbReference>
<keyword evidence="4 11" id="KW-0138">CF(0)</keyword>
<keyword evidence="8 11" id="KW-0406">Ion transport</keyword>
<evidence type="ECO:0000256" key="10">
    <source>
        <dbReference type="ARBA" id="ARBA00023310"/>
    </source>
</evidence>
<keyword evidence="6 11" id="KW-0375">Hydrogen ion transport</keyword>
<dbReference type="EMBL" id="ARYJ01000003">
    <property type="protein sequence ID" value="KCZ89644.1"/>
    <property type="molecule type" value="Genomic_DNA"/>
</dbReference>
<keyword evidence="3 11" id="KW-0813">Transport</keyword>
<dbReference type="NCBIfam" id="TIGR01131">
    <property type="entry name" value="ATP_synt_6_or_A"/>
    <property type="match status" value="1"/>
</dbReference>
<dbReference type="InterPro" id="IPR023011">
    <property type="entry name" value="ATP_synth_F0_asu_AS"/>
</dbReference>
<evidence type="ECO:0000256" key="6">
    <source>
        <dbReference type="ARBA" id="ARBA00022781"/>
    </source>
</evidence>
<keyword evidence="7 11" id="KW-1133">Transmembrane helix</keyword>
<sequence length="256" mass="27475">MTFLMPSAAIDPIHQFQVSKWLELNIGGVDLSFTNASGFMLLGVVLTIAFFGVAASKGLLVPSRLQSMAEIGYGFVADMVRGAAGEEGLKFFPFVFTLFFFIFFANMIGMVPYAFTTTSHIIVTGALALLVISIVIGYGFYKNGLKFLKLFAPSGAPWPIYIILIPIEIISFVARPLTLSLRLFANMLAGHIMLKLFAGFAVVGLTAGGIGYLVAPLAFGMGVALNALELLVAGLQAYVFAILTCVYINDALHPSH</sequence>
<feature type="transmembrane region" description="Helical" evidence="11">
    <location>
        <begin position="91"/>
        <end position="115"/>
    </location>
</feature>
<dbReference type="PANTHER" id="PTHR11410:SF0">
    <property type="entry name" value="ATP SYNTHASE SUBUNIT A"/>
    <property type="match status" value="1"/>
</dbReference>
<proteinExistence type="inferred from homology"/>
<feature type="transmembrane region" description="Helical" evidence="11">
    <location>
        <begin position="121"/>
        <end position="141"/>
    </location>
</feature>
<comment type="subcellular location">
    <subcellularLocation>
        <location evidence="11 12">Cell membrane</location>
        <topology evidence="11 12">Multi-pass membrane protein</topology>
    </subcellularLocation>
    <subcellularLocation>
        <location evidence="1">Membrane</location>
        <topology evidence="1">Multi-pass membrane protein</topology>
    </subcellularLocation>
</comment>
<dbReference type="GO" id="GO:0005886">
    <property type="term" value="C:plasma membrane"/>
    <property type="evidence" value="ECO:0007669"/>
    <property type="project" value="UniProtKB-SubCell"/>
</dbReference>
<evidence type="ECO:0000256" key="8">
    <source>
        <dbReference type="ARBA" id="ARBA00023065"/>
    </source>
</evidence>
<evidence type="ECO:0000256" key="4">
    <source>
        <dbReference type="ARBA" id="ARBA00022547"/>
    </source>
</evidence>
<keyword evidence="11" id="KW-1003">Cell membrane</keyword>
<dbReference type="SUPFAM" id="SSF81336">
    <property type="entry name" value="F1F0 ATP synthase subunit A"/>
    <property type="match status" value="1"/>
</dbReference>
<feature type="transmembrane region" description="Helical" evidence="11">
    <location>
        <begin position="227"/>
        <end position="249"/>
    </location>
</feature>
<comment type="function">
    <text evidence="11 12">Key component of the proton channel; it plays a direct role in the translocation of protons across the membrane.</text>
</comment>
<keyword evidence="10 11" id="KW-0066">ATP synthesis</keyword>
<dbReference type="NCBIfam" id="NF004482">
    <property type="entry name" value="PRK05815.2-4"/>
    <property type="match status" value="1"/>
</dbReference>
<dbReference type="HAMAP" id="MF_01393">
    <property type="entry name" value="ATP_synth_a_bact"/>
    <property type="match status" value="1"/>
</dbReference>
<dbReference type="GO" id="GO:0045259">
    <property type="term" value="C:proton-transporting ATP synthase complex"/>
    <property type="evidence" value="ECO:0007669"/>
    <property type="project" value="UniProtKB-KW"/>
</dbReference>
<dbReference type="PROSITE" id="PS00449">
    <property type="entry name" value="ATPASE_A"/>
    <property type="match status" value="1"/>
</dbReference>
<keyword evidence="13" id="KW-0378">Hydrolase</keyword>
<dbReference type="GO" id="GO:0046933">
    <property type="term" value="F:proton-transporting ATP synthase activity, rotational mechanism"/>
    <property type="evidence" value="ECO:0007669"/>
    <property type="project" value="UniProtKB-UniRule"/>
</dbReference>
<organism evidence="13 14">
    <name type="scientific">Hyphomonas jannaschiana VP2</name>
    <dbReference type="NCBI Taxonomy" id="1280952"/>
    <lineage>
        <taxon>Bacteria</taxon>
        <taxon>Pseudomonadati</taxon>
        <taxon>Pseudomonadota</taxon>
        <taxon>Alphaproteobacteria</taxon>
        <taxon>Hyphomonadales</taxon>
        <taxon>Hyphomonadaceae</taxon>
        <taxon>Hyphomonas</taxon>
    </lineage>
</organism>
<evidence type="ECO:0000313" key="13">
    <source>
        <dbReference type="EMBL" id="KCZ89644.1"/>
    </source>
</evidence>
<protein>
    <recommendedName>
        <fullName evidence="11 12">ATP synthase subunit a</fullName>
    </recommendedName>
    <alternativeName>
        <fullName evidence="11">ATP synthase F0 sector subunit a</fullName>
    </alternativeName>
    <alternativeName>
        <fullName evidence="11">F-ATPase subunit 6</fullName>
    </alternativeName>
</protein>
<evidence type="ECO:0000256" key="2">
    <source>
        <dbReference type="ARBA" id="ARBA00006810"/>
    </source>
</evidence>
<feature type="transmembrane region" description="Helical" evidence="11">
    <location>
        <begin position="161"/>
        <end position="184"/>
    </location>
</feature>
<evidence type="ECO:0000256" key="9">
    <source>
        <dbReference type="ARBA" id="ARBA00023136"/>
    </source>
</evidence>
<evidence type="ECO:0000256" key="3">
    <source>
        <dbReference type="ARBA" id="ARBA00022448"/>
    </source>
</evidence>
<keyword evidence="14" id="KW-1185">Reference proteome</keyword>
<dbReference type="InterPro" id="IPR045083">
    <property type="entry name" value="ATP_synth_F0_asu_bact/mt"/>
</dbReference>
<dbReference type="AlphaFoldDB" id="A0A059FG85"/>
<dbReference type="InterPro" id="IPR000568">
    <property type="entry name" value="ATP_synth_F0_asu"/>
</dbReference>
<reference evidence="13 14" key="1">
    <citation type="journal article" date="2014" name="Antonie Van Leeuwenhoek">
        <title>Hyphomonas beringensis sp. nov. and Hyphomonas chukchiensis sp. nov., isolated from surface seawater of the Bering Sea and Chukchi Sea.</title>
        <authorList>
            <person name="Li C."/>
            <person name="Lai Q."/>
            <person name="Li G."/>
            <person name="Dong C."/>
            <person name="Wang J."/>
            <person name="Liao Y."/>
            <person name="Shao Z."/>
        </authorList>
    </citation>
    <scope>NUCLEOTIDE SEQUENCE [LARGE SCALE GENOMIC DNA]</scope>
    <source>
        <strain evidence="13 14">VP2</strain>
    </source>
</reference>
<feature type="transmembrane region" description="Helical" evidence="11">
    <location>
        <begin position="196"/>
        <end position="215"/>
    </location>
</feature>
<accession>A0A059FG85</accession>
<dbReference type="eggNOG" id="COG0356">
    <property type="taxonomic scope" value="Bacteria"/>
</dbReference>
<dbReference type="GO" id="GO:0016787">
    <property type="term" value="F:hydrolase activity"/>
    <property type="evidence" value="ECO:0007669"/>
    <property type="project" value="UniProtKB-KW"/>
</dbReference>